<dbReference type="InterPro" id="IPR024694">
    <property type="entry name" value="PurE_prokaryotes"/>
</dbReference>
<name>A0A6S6XU15_9PROT</name>
<dbReference type="SMART" id="SM01001">
    <property type="entry name" value="AIRC"/>
    <property type="match status" value="1"/>
</dbReference>
<keyword evidence="1 3" id="KW-0658">Purine biosynthesis</keyword>
<feature type="binding site" evidence="3 5">
    <location>
        <position position="13"/>
    </location>
    <ligand>
        <name>substrate</name>
    </ligand>
</feature>
<proteinExistence type="inferred from homology"/>
<dbReference type="Proteomes" id="UP000515733">
    <property type="component" value="Chromosome"/>
</dbReference>
<dbReference type="AlphaFoldDB" id="A0A6S6XU15"/>
<comment type="similarity">
    <text evidence="3">Belongs to the AIR carboxylase family. Class I subfamily.</text>
</comment>
<dbReference type="Gene3D" id="3.40.50.1970">
    <property type="match status" value="1"/>
</dbReference>
<dbReference type="NCBIfam" id="TIGR01162">
    <property type="entry name" value="purE"/>
    <property type="match status" value="1"/>
</dbReference>
<evidence type="ECO:0000313" key="8">
    <source>
        <dbReference type="Proteomes" id="UP000515733"/>
    </source>
</evidence>
<evidence type="ECO:0000259" key="6">
    <source>
        <dbReference type="SMART" id="SM01001"/>
    </source>
</evidence>
<dbReference type="InterPro" id="IPR033747">
    <property type="entry name" value="PurE_ClassI"/>
</dbReference>
<dbReference type="UniPathway" id="UPA00074">
    <property type="reaction ID" value="UER00943"/>
</dbReference>
<protein>
    <recommendedName>
        <fullName evidence="3 4">N5-carboxyaminoimidazole ribonucleotide mutase</fullName>
        <shortName evidence="3 4">N5-CAIR mutase</shortName>
        <ecNumber evidence="3 4">5.4.99.18</ecNumber>
    </recommendedName>
    <alternativeName>
        <fullName evidence="3">5-(carboxyamino)imidazole ribonucleotide mutase</fullName>
    </alternativeName>
</protein>
<evidence type="ECO:0000256" key="3">
    <source>
        <dbReference type="HAMAP-Rule" id="MF_01929"/>
    </source>
</evidence>
<dbReference type="EC" id="5.4.99.18" evidence="3 4"/>
<gene>
    <name evidence="3 7" type="primary">purE</name>
    <name evidence="7" type="ORF">DENOEST_1110</name>
</gene>
<dbReference type="InterPro" id="IPR000031">
    <property type="entry name" value="PurE_dom"/>
</dbReference>
<feature type="binding site" evidence="3 5">
    <location>
        <position position="43"/>
    </location>
    <ligand>
        <name>substrate</name>
    </ligand>
</feature>
<evidence type="ECO:0000256" key="2">
    <source>
        <dbReference type="ARBA" id="ARBA00023235"/>
    </source>
</evidence>
<dbReference type="PANTHER" id="PTHR23046:SF2">
    <property type="entry name" value="PHOSPHORIBOSYLAMINOIMIDAZOLE CARBOXYLASE"/>
    <property type="match status" value="1"/>
</dbReference>
<organism evidence="7 8">
    <name type="scientific">Denitratisoma oestradiolicum</name>
    <dbReference type="NCBI Taxonomy" id="311182"/>
    <lineage>
        <taxon>Bacteria</taxon>
        <taxon>Pseudomonadati</taxon>
        <taxon>Pseudomonadota</taxon>
        <taxon>Betaproteobacteria</taxon>
        <taxon>Nitrosomonadales</taxon>
        <taxon>Sterolibacteriaceae</taxon>
        <taxon>Denitratisoma</taxon>
    </lineage>
</organism>
<sequence length="169" mass="17717">MNGHPLVGIVMGSDSDWPTMQAAARILEEFGVPYEARVVSAHRTPDLLFDYAAMAQERDLRAIIAGAGGAAHLPGMLASKTIVPVLGVPVQSKALSGLDSLLSIVQMPRGIPVATFAIGEAGAANAALTAVAMLATANDALGRELSAKLLDFRARQSEKVMQMKLELPK</sequence>
<keyword evidence="8" id="KW-1185">Reference proteome</keyword>
<evidence type="ECO:0000256" key="4">
    <source>
        <dbReference type="PIRNR" id="PIRNR001338"/>
    </source>
</evidence>
<feature type="domain" description="PurE" evidence="6">
    <location>
        <begin position="5"/>
        <end position="160"/>
    </location>
</feature>
<dbReference type="OrthoDB" id="9791908at2"/>
<dbReference type="PANTHER" id="PTHR23046">
    <property type="entry name" value="PHOSPHORIBOSYLAMINOIMIDAZOLE CARBOXYLASE CATALYTIC SUBUNIT"/>
    <property type="match status" value="1"/>
</dbReference>
<dbReference type="GO" id="GO:0034023">
    <property type="term" value="F:5-(carboxyamino)imidazole ribonucleotide mutase activity"/>
    <property type="evidence" value="ECO:0007669"/>
    <property type="project" value="UniProtKB-UniRule"/>
</dbReference>
<dbReference type="KEGG" id="doe:DENOEST_1110"/>
<dbReference type="RefSeq" id="WP_145771917.1">
    <property type="nucleotide sequence ID" value="NZ_LR778301.1"/>
</dbReference>
<dbReference type="HAMAP" id="MF_01929">
    <property type="entry name" value="PurE_classI"/>
    <property type="match status" value="1"/>
</dbReference>
<dbReference type="Pfam" id="PF00731">
    <property type="entry name" value="AIRC"/>
    <property type="match status" value="1"/>
</dbReference>
<comment type="function">
    <text evidence="3 4">Catalyzes the conversion of N5-carboxyaminoimidazole ribonucleotide (N5-CAIR) to 4-carboxy-5-aminoimidazole ribonucleotide (CAIR).</text>
</comment>
<keyword evidence="7" id="KW-0456">Lyase</keyword>
<dbReference type="EMBL" id="LR778301">
    <property type="protein sequence ID" value="CAB1368275.1"/>
    <property type="molecule type" value="Genomic_DNA"/>
</dbReference>
<dbReference type="GO" id="GO:0006189">
    <property type="term" value="P:'de novo' IMP biosynthetic process"/>
    <property type="evidence" value="ECO:0007669"/>
    <property type="project" value="UniProtKB-UniRule"/>
</dbReference>
<dbReference type="SUPFAM" id="SSF52255">
    <property type="entry name" value="N5-CAIR mutase (phosphoribosylaminoimidazole carboxylase, PurE)"/>
    <property type="match status" value="1"/>
</dbReference>
<accession>A0A6S6XU15</accession>
<evidence type="ECO:0000313" key="7">
    <source>
        <dbReference type="EMBL" id="CAB1368275.1"/>
    </source>
</evidence>
<comment type="pathway">
    <text evidence="3 4">Purine metabolism; IMP biosynthesis via de novo pathway; 5-amino-1-(5-phospho-D-ribosyl)imidazole-4-carboxylate from 5-amino-1-(5-phospho-D-ribosyl)imidazole (N5-CAIR route): step 2/2.</text>
</comment>
<evidence type="ECO:0000256" key="1">
    <source>
        <dbReference type="ARBA" id="ARBA00022755"/>
    </source>
</evidence>
<reference evidence="7 8" key="1">
    <citation type="submission" date="2020-03" db="EMBL/GenBank/DDBJ databases">
        <authorList>
            <consortium name="Genoscope - CEA"/>
            <person name="William W."/>
        </authorList>
    </citation>
    <scope>NUCLEOTIDE SEQUENCE [LARGE SCALE GENOMIC DNA]</scope>
    <source>
        <strain evidence="8">DSM 16959</strain>
    </source>
</reference>
<comment type="catalytic activity">
    <reaction evidence="3 4">
        <text>5-carboxyamino-1-(5-phospho-D-ribosyl)imidazole + H(+) = 5-amino-1-(5-phospho-D-ribosyl)imidazole-4-carboxylate</text>
        <dbReference type="Rhea" id="RHEA:13193"/>
        <dbReference type="ChEBI" id="CHEBI:15378"/>
        <dbReference type="ChEBI" id="CHEBI:58730"/>
        <dbReference type="ChEBI" id="CHEBI:77657"/>
        <dbReference type="EC" id="5.4.99.18"/>
    </reaction>
</comment>
<evidence type="ECO:0000256" key="5">
    <source>
        <dbReference type="PIRSR" id="PIRSR001338-1"/>
    </source>
</evidence>
<keyword evidence="2 3" id="KW-0413">Isomerase</keyword>
<feature type="binding site" evidence="3 5">
    <location>
        <position position="16"/>
    </location>
    <ligand>
        <name>substrate</name>
    </ligand>
</feature>
<dbReference type="PIRSF" id="PIRSF001338">
    <property type="entry name" value="AIR_carboxylase"/>
    <property type="match status" value="1"/>
</dbReference>
<dbReference type="GO" id="GO:0016829">
    <property type="term" value="F:lyase activity"/>
    <property type="evidence" value="ECO:0007669"/>
    <property type="project" value="UniProtKB-KW"/>
</dbReference>